<evidence type="ECO:0008006" key="3">
    <source>
        <dbReference type="Google" id="ProtNLM"/>
    </source>
</evidence>
<protein>
    <recommendedName>
        <fullName evidence="3">Glycine zipper family protein</fullName>
    </recommendedName>
</protein>
<name>A0ABR7JY08_9FIRM</name>
<comment type="caution">
    <text evidence="1">The sequence shown here is derived from an EMBL/GenBank/DDBJ whole genome shotgun (WGS) entry which is preliminary data.</text>
</comment>
<organism evidence="1 2">
    <name type="scientific">Veillonella hominis</name>
    <dbReference type="NCBI Taxonomy" id="2764330"/>
    <lineage>
        <taxon>Bacteria</taxon>
        <taxon>Bacillati</taxon>
        <taxon>Bacillota</taxon>
        <taxon>Negativicutes</taxon>
        <taxon>Veillonellales</taxon>
        <taxon>Veillonellaceae</taxon>
        <taxon>Veillonella</taxon>
    </lineage>
</organism>
<sequence length="208" mass="23068">MSIILCKLYSLIRNHIHQYKEKIGAVNPTYGFIYNYYRSDGREVIDIIIKRTKEYKAGSFDKPKFLSFNHSEILKNSNNSEFVWTKEALGKSVAQNVLSEVGNQPWVGYVHYAENASKFTRTVAKVGGPVLIGYLLYDMQNDYQMYSGRELAKAWGADLLPVVFGLGGGVAGSAGGPAGSFVVGVTLATTGDYYKDKIKSNLKKDVVK</sequence>
<dbReference type="RefSeq" id="WP_060919283.1">
    <property type="nucleotide sequence ID" value="NZ_JACRWI010000006.1"/>
</dbReference>
<keyword evidence="2" id="KW-1185">Reference proteome</keyword>
<proteinExistence type="predicted"/>
<accession>A0ABR7JY08</accession>
<dbReference type="Proteomes" id="UP000640363">
    <property type="component" value="Unassembled WGS sequence"/>
</dbReference>
<evidence type="ECO:0000313" key="1">
    <source>
        <dbReference type="EMBL" id="MBC6001747.1"/>
    </source>
</evidence>
<dbReference type="EMBL" id="JACRWI010000006">
    <property type="protein sequence ID" value="MBC6001747.1"/>
    <property type="molecule type" value="Genomic_DNA"/>
</dbReference>
<gene>
    <name evidence="1" type="ORF">H8892_07280</name>
</gene>
<evidence type="ECO:0000313" key="2">
    <source>
        <dbReference type="Proteomes" id="UP000640363"/>
    </source>
</evidence>
<reference evidence="1 2" key="1">
    <citation type="submission" date="2020-08" db="EMBL/GenBank/DDBJ databases">
        <authorList>
            <person name="Liu C."/>
            <person name="Sun Q."/>
        </authorList>
    </citation>
    <scope>NUCLEOTIDE SEQUENCE [LARGE SCALE GENOMIC DNA]</scope>
    <source>
        <strain evidence="1 2">NSJ-78</strain>
    </source>
</reference>